<proteinExistence type="predicted"/>
<accession>A0A4Q7YP46</accession>
<dbReference type="InterPro" id="IPR019903">
    <property type="entry name" value="RIC_family"/>
</dbReference>
<gene>
    <name evidence="6" type="ORF">EV700_2397</name>
</gene>
<dbReference type="Pfam" id="PF01814">
    <property type="entry name" value="Hemerythrin"/>
    <property type="match status" value="1"/>
</dbReference>
<dbReference type="EMBL" id="SHKX01000013">
    <property type="protein sequence ID" value="RZU38465.1"/>
    <property type="molecule type" value="Genomic_DNA"/>
</dbReference>
<dbReference type="GO" id="GO:0005737">
    <property type="term" value="C:cytoplasm"/>
    <property type="evidence" value="ECO:0007669"/>
    <property type="project" value="UniProtKB-SubCell"/>
</dbReference>
<dbReference type="AlphaFoldDB" id="A0A4Q7YP46"/>
<dbReference type="Pfam" id="PF04405">
    <property type="entry name" value="ScdA_N"/>
    <property type="match status" value="1"/>
</dbReference>
<evidence type="ECO:0000256" key="1">
    <source>
        <dbReference type="ARBA" id="ARBA00004496"/>
    </source>
</evidence>
<dbReference type="NCBIfam" id="NF008221">
    <property type="entry name" value="PRK10992.1"/>
    <property type="match status" value="1"/>
</dbReference>
<comment type="caution">
    <text evidence="6">The sequence shown here is derived from an EMBL/GenBank/DDBJ whole genome shotgun (WGS) entry which is preliminary data.</text>
</comment>
<comment type="subcellular location">
    <subcellularLocation>
        <location evidence="1">Cytoplasm</location>
    </subcellularLocation>
</comment>
<dbReference type="PANTHER" id="PTHR36438:SF1">
    <property type="entry name" value="IRON-SULFUR CLUSTER REPAIR PROTEIN YTFE"/>
    <property type="match status" value="1"/>
</dbReference>
<dbReference type="CDD" id="cd12108">
    <property type="entry name" value="Hr-like"/>
    <property type="match status" value="1"/>
</dbReference>
<dbReference type="GO" id="GO:0046872">
    <property type="term" value="F:metal ion binding"/>
    <property type="evidence" value="ECO:0007669"/>
    <property type="project" value="UniProtKB-KW"/>
</dbReference>
<keyword evidence="7" id="KW-1185">Reference proteome</keyword>
<name>A0A4Q7YP46_9GAMM</name>
<protein>
    <submittedName>
        <fullName evidence="6">Regulator of cell morphogenesis and NO signaling</fullName>
    </submittedName>
</protein>
<dbReference type="Gene3D" id="1.20.120.520">
    <property type="entry name" value="nmb1532 protein domain like"/>
    <property type="match status" value="1"/>
</dbReference>
<evidence type="ECO:0000256" key="4">
    <source>
        <dbReference type="ARBA" id="ARBA00023004"/>
    </source>
</evidence>
<dbReference type="NCBIfam" id="TIGR03652">
    <property type="entry name" value="FeS_repair_RIC"/>
    <property type="match status" value="1"/>
</dbReference>
<reference evidence="6 7" key="1">
    <citation type="submission" date="2019-02" db="EMBL/GenBank/DDBJ databases">
        <title>Genomic Encyclopedia of Type Strains, Phase IV (KMG-IV): sequencing the most valuable type-strain genomes for metagenomic binning, comparative biology and taxonomic classification.</title>
        <authorList>
            <person name="Goeker M."/>
        </authorList>
    </citation>
    <scope>NUCLEOTIDE SEQUENCE [LARGE SCALE GENOMIC DNA]</scope>
    <source>
        <strain evidence="6 7">DSM 105135</strain>
    </source>
</reference>
<dbReference type="OrthoDB" id="9797132at2"/>
<sequence length="220" mass="25019">MDYLNSPVGQIAAQLPGATGVFQKYGIDFCCGGKNSLQQLVQKQQLDGAMIVRDLIALEKDPLAEKDWNTIDLLTLVDHIYRDFHERHREQLPELIRLAQRVESVHGDRADCPDGLSAMLKEMRDELELHMQKEECVLFPLIRSGRGPDPERVMGAMECEHEEQGRRLDRLRAAIHNGAPPADACNTWRALYRGTKAFIDDVMEHIHLENNVLFPRVRAG</sequence>
<evidence type="ECO:0000313" key="7">
    <source>
        <dbReference type="Proteomes" id="UP000292423"/>
    </source>
</evidence>
<dbReference type="PANTHER" id="PTHR36438">
    <property type="entry name" value="IRON-SULFUR CLUSTER REPAIR PROTEIN YTFE"/>
    <property type="match status" value="1"/>
</dbReference>
<feature type="domain" description="Hemerythrin-like" evidence="5">
    <location>
        <begin position="79"/>
        <end position="216"/>
    </location>
</feature>
<evidence type="ECO:0000256" key="3">
    <source>
        <dbReference type="ARBA" id="ARBA00022723"/>
    </source>
</evidence>
<evidence type="ECO:0000313" key="6">
    <source>
        <dbReference type="EMBL" id="RZU38465.1"/>
    </source>
</evidence>
<dbReference type="RefSeq" id="WP_130414065.1">
    <property type="nucleotide sequence ID" value="NZ_SHKX01000013.1"/>
</dbReference>
<evidence type="ECO:0000259" key="5">
    <source>
        <dbReference type="Pfam" id="PF01814"/>
    </source>
</evidence>
<dbReference type="Proteomes" id="UP000292423">
    <property type="component" value="Unassembled WGS sequence"/>
</dbReference>
<organism evidence="6 7">
    <name type="scientific">Fluviicoccus keumensis</name>
    <dbReference type="NCBI Taxonomy" id="1435465"/>
    <lineage>
        <taxon>Bacteria</taxon>
        <taxon>Pseudomonadati</taxon>
        <taxon>Pseudomonadota</taxon>
        <taxon>Gammaproteobacteria</taxon>
        <taxon>Moraxellales</taxon>
        <taxon>Moraxellaceae</taxon>
        <taxon>Fluviicoccus</taxon>
    </lineage>
</organism>
<keyword evidence="4" id="KW-0408">Iron</keyword>
<dbReference type="InterPro" id="IPR012312">
    <property type="entry name" value="Hemerythrin-like"/>
</dbReference>
<keyword evidence="2" id="KW-0963">Cytoplasm</keyword>
<evidence type="ECO:0000256" key="2">
    <source>
        <dbReference type="ARBA" id="ARBA00022490"/>
    </source>
</evidence>
<keyword evidence="3" id="KW-0479">Metal-binding</keyword>